<dbReference type="GO" id="GO:0006450">
    <property type="term" value="P:regulation of translational fidelity"/>
    <property type="evidence" value="ECO:0007669"/>
    <property type="project" value="InterPro"/>
</dbReference>
<dbReference type="GO" id="GO:0005524">
    <property type="term" value="F:ATP binding"/>
    <property type="evidence" value="ECO:0007669"/>
    <property type="project" value="UniProtKB-KW"/>
</dbReference>
<dbReference type="PANTHER" id="PTHR15004">
    <property type="entry name" value="GLUTAMYL-TRNA(GLN) AMIDOTRANSFERASE SUBUNIT C, MITOCHONDRIAL"/>
    <property type="match status" value="1"/>
</dbReference>
<keyword evidence="1" id="KW-0648">Protein biosynthesis</keyword>
<keyword evidence="1" id="KW-0547">Nucleotide-binding</keyword>
<dbReference type="GO" id="GO:0030956">
    <property type="term" value="C:glutamyl-tRNA(Gln) amidotransferase complex"/>
    <property type="evidence" value="ECO:0007669"/>
    <property type="project" value="UniProtKB-UniRule"/>
</dbReference>
<dbReference type="EC" id="6.3.5.-" evidence="1"/>
<dbReference type="HAMAP" id="MF_00122">
    <property type="entry name" value="GatC"/>
    <property type="match status" value="1"/>
</dbReference>
<gene>
    <name evidence="2" type="ORF">ElyMa_002552400</name>
</gene>
<organism evidence="2 3">
    <name type="scientific">Elysia marginata</name>
    <dbReference type="NCBI Taxonomy" id="1093978"/>
    <lineage>
        <taxon>Eukaryota</taxon>
        <taxon>Metazoa</taxon>
        <taxon>Spiralia</taxon>
        <taxon>Lophotrochozoa</taxon>
        <taxon>Mollusca</taxon>
        <taxon>Gastropoda</taxon>
        <taxon>Heterobranchia</taxon>
        <taxon>Euthyneura</taxon>
        <taxon>Panpulmonata</taxon>
        <taxon>Sacoglossa</taxon>
        <taxon>Placobranchoidea</taxon>
        <taxon>Plakobranchidae</taxon>
        <taxon>Elysia</taxon>
    </lineage>
</organism>
<accession>A0AAV4GWC6</accession>
<dbReference type="AlphaFoldDB" id="A0AAV4GWC6"/>
<comment type="subcellular location">
    <subcellularLocation>
        <location evidence="1">Mitochondrion</location>
    </subcellularLocation>
</comment>
<sequence length="220" mass="24460">MLRVICNRLRLARKHSTGIDLILKNHAKNCRSLISFSSKVPDKPTWDPVDHDKLPKVPEIDLALVEQLERISLVEFNNEAGLLRLQEAVKLANQMHLVDTDGVEPLDSVLEDRECYLRSDDVTDGNCVEDVMSNASKVEEQYFVAPPVSMGSKGTVLQRNGVTESHRGKCHSLPEVNNTLFNESSSADATPLPADSSQVHLFPSCHSIVNVLTRSSLRCF</sequence>
<evidence type="ECO:0000313" key="3">
    <source>
        <dbReference type="Proteomes" id="UP000762676"/>
    </source>
</evidence>
<keyword evidence="3" id="KW-1185">Reference proteome</keyword>
<comment type="catalytic activity">
    <reaction evidence="1">
        <text>L-glutamyl-tRNA(Gln) + L-glutamine + ATP + H2O = L-glutaminyl-tRNA(Gln) + L-glutamate + ADP + phosphate + H(+)</text>
        <dbReference type="Rhea" id="RHEA:17521"/>
        <dbReference type="Rhea" id="RHEA-COMP:9681"/>
        <dbReference type="Rhea" id="RHEA-COMP:9684"/>
        <dbReference type="ChEBI" id="CHEBI:15377"/>
        <dbReference type="ChEBI" id="CHEBI:15378"/>
        <dbReference type="ChEBI" id="CHEBI:29985"/>
        <dbReference type="ChEBI" id="CHEBI:30616"/>
        <dbReference type="ChEBI" id="CHEBI:43474"/>
        <dbReference type="ChEBI" id="CHEBI:58359"/>
        <dbReference type="ChEBI" id="CHEBI:78520"/>
        <dbReference type="ChEBI" id="CHEBI:78521"/>
        <dbReference type="ChEBI" id="CHEBI:456216"/>
    </reaction>
</comment>
<protein>
    <recommendedName>
        <fullName evidence="1">Glutamyl-tRNA(Gln) amidotransferase subunit C, mitochondrial</fullName>
        <shortName evidence="1">Glu-AdT subunit C</shortName>
        <ecNumber evidence="1">6.3.5.-</ecNumber>
    </recommendedName>
</protein>
<dbReference type="Pfam" id="PF02686">
    <property type="entry name" value="GatC"/>
    <property type="match status" value="1"/>
</dbReference>
<keyword evidence="1" id="KW-0067">ATP-binding</keyword>
<comment type="similarity">
    <text evidence="1">Belongs to the GatC family.</text>
</comment>
<dbReference type="GO" id="GO:0005739">
    <property type="term" value="C:mitochondrion"/>
    <property type="evidence" value="ECO:0007669"/>
    <property type="project" value="UniProtKB-SubCell"/>
</dbReference>
<name>A0AAV4GWC6_9GAST</name>
<comment type="subunit">
    <text evidence="1">Subunit of the heterotrimeric GatCAB amidotransferase (AdT) complex, composed of A, B and C subunits.</text>
</comment>
<dbReference type="SUPFAM" id="SSF141000">
    <property type="entry name" value="Glu-tRNAGln amidotransferase C subunit"/>
    <property type="match status" value="1"/>
</dbReference>
<comment type="function">
    <text evidence="1">Allows the formation of correctly charged Gln-tRNA(Gln) through the transamidation of misacylated Glu-tRNA(Gln) in the mitochondria. The reaction takes place in the presence of glutamine and ATP through an activated gamma-phospho-Glu-tRNA(Gln).</text>
</comment>
<dbReference type="GO" id="GO:0070681">
    <property type="term" value="P:glutaminyl-tRNAGln biosynthesis via transamidation"/>
    <property type="evidence" value="ECO:0007669"/>
    <property type="project" value="UniProtKB-UniRule"/>
</dbReference>
<evidence type="ECO:0000256" key="1">
    <source>
        <dbReference type="HAMAP-Rule" id="MF_03149"/>
    </source>
</evidence>
<reference evidence="2 3" key="1">
    <citation type="journal article" date="2021" name="Elife">
        <title>Chloroplast acquisition without the gene transfer in kleptoplastic sea slugs, Plakobranchus ocellatus.</title>
        <authorList>
            <person name="Maeda T."/>
            <person name="Takahashi S."/>
            <person name="Yoshida T."/>
            <person name="Shimamura S."/>
            <person name="Takaki Y."/>
            <person name="Nagai Y."/>
            <person name="Toyoda A."/>
            <person name="Suzuki Y."/>
            <person name="Arimoto A."/>
            <person name="Ishii H."/>
            <person name="Satoh N."/>
            <person name="Nishiyama T."/>
            <person name="Hasebe M."/>
            <person name="Maruyama T."/>
            <person name="Minagawa J."/>
            <person name="Obokata J."/>
            <person name="Shigenobu S."/>
        </authorList>
    </citation>
    <scope>NUCLEOTIDE SEQUENCE [LARGE SCALE GENOMIC DNA]</scope>
</reference>
<dbReference type="PANTHER" id="PTHR15004:SF0">
    <property type="entry name" value="GLUTAMYL-TRNA(GLN) AMIDOTRANSFERASE SUBUNIT C, MITOCHONDRIAL"/>
    <property type="match status" value="1"/>
</dbReference>
<dbReference type="EMBL" id="BMAT01005251">
    <property type="protein sequence ID" value="GFR89824.1"/>
    <property type="molecule type" value="Genomic_DNA"/>
</dbReference>
<evidence type="ECO:0000313" key="2">
    <source>
        <dbReference type="EMBL" id="GFR89824.1"/>
    </source>
</evidence>
<dbReference type="NCBIfam" id="TIGR00135">
    <property type="entry name" value="gatC"/>
    <property type="match status" value="1"/>
</dbReference>
<comment type="caution">
    <text evidence="2">The sequence shown here is derived from an EMBL/GenBank/DDBJ whole genome shotgun (WGS) entry which is preliminary data.</text>
</comment>
<dbReference type="GO" id="GO:0050567">
    <property type="term" value="F:glutaminyl-tRNA synthase (glutamine-hydrolyzing) activity"/>
    <property type="evidence" value="ECO:0007669"/>
    <property type="project" value="UniProtKB-UniRule"/>
</dbReference>
<dbReference type="InterPro" id="IPR036113">
    <property type="entry name" value="Asp/Glu-ADT_sf_sub_c"/>
</dbReference>
<dbReference type="GO" id="GO:0032543">
    <property type="term" value="P:mitochondrial translation"/>
    <property type="evidence" value="ECO:0007669"/>
    <property type="project" value="UniProtKB-UniRule"/>
</dbReference>
<keyword evidence="1" id="KW-0496">Mitochondrion</keyword>
<dbReference type="InterPro" id="IPR003837">
    <property type="entry name" value="GatC"/>
</dbReference>
<dbReference type="Proteomes" id="UP000762676">
    <property type="component" value="Unassembled WGS sequence"/>
</dbReference>
<keyword evidence="1" id="KW-0436">Ligase</keyword>
<proteinExistence type="inferred from homology"/>